<dbReference type="InterPro" id="IPR027430">
    <property type="entry name" value="Retinal_BS"/>
</dbReference>
<keyword evidence="12" id="KW-0325">Glycoprotein</keyword>
<dbReference type="Proteomes" id="UP001516400">
    <property type="component" value="Unassembled WGS sequence"/>
</dbReference>
<dbReference type="PROSITE" id="PS50262">
    <property type="entry name" value="G_PROTEIN_RECEP_F1_2"/>
    <property type="match status" value="1"/>
</dbReference>
<evidence type="ECO:0000256" key="7">
    <source>
        <dbReference type="ARBA" id="ARBA00022989"/>
    </source>
</evidence>
<sequence length="373" mass="42867">MNLAITDCLMMFEIPFFLYNTFQEGPALGEKGCLIYGFLGGLSGCGSIMTLTSISLDRFFVIKYPLNRKYSKLRTKLCLLVTWMYAIFFSSIPLFDTEFGTYVPEGLLTSCSFDYLTDNKKIRTFIFSFFTAAWVIPMLIISFSYINIVRTVIFKTKGKKLGAFKNESFRHVKEEEKNKQEIRLAFIVFSIILLWFAAWTPYATVALLGISGQKHLITPMSSMIPAMFCKTASCLDPFIYALSHTKFKRELRILLFGSQKEKRKPIKPTRKKKSSIQTIQTVQRSFDDDKYSNDDVEVEFIKVDSVQATSVTKRTQEQMVEEFKNIESDVDDLNVSCSKWICQPTFSNRTSSIRKLARTLSQKGSIRNQQPQD</sequence>
<dbReference type="PROSITE" id="PS00238">
    <property type="entry name" value="OPSIN"/>
    <property type="match status" value="1"/>
</dbReference>
<keyword evidence="7 16" id="KW-1133">Transmembrane helix</keyword>
<evidence type="ECO:0000313" key="18">
    <source>
        <dbReference type="EMBL" id="KAL3280340.1"/>
    </source>
</evidence>
<evidence type="ECO:0000256" key="15">
    <source>
        <dbReference type="RuleBase" id="RU000688"/>
    </source>
</evidence>
<dbReference type="GO" id="GO:0007602">
    <property type="term" value="P:phototransduction"/>
    <property type="evidence" value="ECO:0007669"/>
    <property type="project" value="UniProtKB-KW"/>
</dbReference>
<feature type="transmembrane region" description="Helical" evidence="16">
    <location>
        <begin position="77"/>
        <end position="95"/>
    </location>
</feature>
<feature type="domain" description="G-protein coupled receptors family 1 profile" evidence="17">
    <location>
        <begin position="1"/>
        <end position="240"/>
    </location>
</feature>
<dbReference type="PRINTS" id="PR00237">
    <property type="entry name" value="GPCRRHODOPSN"/>
</dbReference>
<dbReference type="InterPro" id="IPR050125">
    <property type="entry name" value="GPCR_opsins"/>
</dbReference>
<dbReference type="EMBL" id="JABFTP020000124">
    <property type="protein sequence ID" value="KAL3280340.1"/>
    <property type="molecule type" value="Genomic_DNA"/>
</dbReference>
<keyword evidence="4" id="KW-0716">Sensory transduction</keyword>
<dbReference type="AlphaFoldDB" id="A0ABD2NQ90"/>
<keyword evidence="8" id="KW-0157">Chromophore</keyword>
<evidence type="ECO:0000256" key="3">
    <source>
        <dbReference type="ARBA" id="ARBA00022543"/>
    </source>
</evidence>
<feature type="transmembrane region" description="Helical" evidence="16">
    <location>
        <begin position="184"/>
        <end position="210"/>
    </location>
</feature>
<evidence type="ECO:0000313" key="19">
    <source>
        <dbReference type="Proteomes" id="UP001516400"/>
    </source>
</evidence>
<evidence type="ECO:0000256" key="5">
    <source>
        <dbReference type="ARBA" id="ARBA00022692"/>
    </source>
</evidence>
<protein>
    <recommendedName>
        <fullName evidence="17">G-protein coupled receptors family 1 profile domain-containing protein</fullName>
    </recommendedName>
</protein>
<gene>
    <name evidence="18" type="ORF">HHI36_017829</name>
</gene>
<evidence type="ECO:0000256" key="11">
    <source>
        <dbReference type="ARBA" id="ARBA00023170"/>
    </source>
</evidence>
<comment type="similarity">
    <text evidence="2 15">Belongs to the G-protein coupled receptor 1 family.</text>
</comment>
<organism evidence="18 19">
    <name type="scientific">Cryptolaemus montrouzieri</name>
    <dbReference type="NCBI Taxonomy" id="559131"/>
    <lineage>
        <taxon>Eukaryota</taxon>
        <taxon>Metazoa</taxon>
        <taxon>Ecdysozoa</taxon>
        <taxon>Arthropoda</taxon>
        <taxon>Hexapoda</taxon>
        <taxon>Insecta</taxon>
        <taxon>Pterygota</taxon>
        <taxon>Neoptera</taxon>
        <taxon>Endopterygota</taxon>
        <taxon>Coleoptera</taxon>
        <taxon>Polyphaga</taxon>
        <taxon>Cucujiformia</taxon>
        <taxon>Coccinelloidea</taxon>
        <taxon>Coccinellidae</taxon>
        <taxon>Scymninae</taxon>
        <taxon>Scymnini</taxon>
        <taxon>Cryptolaemus</taxon>
    </lineage>
</organism>
<evidence type="ECO:0000256" key="2">
    <source>
        <dbReference type="ARBA" id="ARBA00010663"/>
    </source>
</evidence>
<dbReference type="GO" id="GO:0004930">
    <property type="term" value="F:G protein-coupled receptor activity"/>
    <property type="evidence" value="ECO:0007669"/>
    <property type="project" value="UniProtKB-KW"/>
</dbReference>
<dbReference type="Gene3D" id="1.20.1070.10">
    <property type="entry name" value="Rhodopsin 7-helix transmembrane proteins"/>
    <property type="match status" value="1"/>
</dbReference>
<keyword evidence="14" id="KW-0844">Vision</keyword>
<keyword evidence="5 15" id="KW-0812">Transmembrane</keyword>
<keyword evidence="13 15" id="KW-0807">Transducer</keyword>
<keyword evidence="9 15" id="KW-0297">G-protein coupled receptor</keyword>
<dbReference type="GO" id="GO:0007601">
    <property type="term" value="P:visual perception"/>
    <property type="evidence" value="ECO:0007669"/>
    <property type="project" value="UniProtKB-KW"/>
</dbReference>
<evidence type="ECO:0000256" key="16">
    <source>
        <dbReference type="SAM" id="Phobius"/>
    </source>
</evidence>
<accession>A0ABD2NQ90</accession>
<evidence type="ECO:0000256" key="4">
    <source>
        <dbReference type="ARBA" id="ARBA00022606"/>
    </source>
</evidence>
<keyword evidence="6" id="KW-0681">Retinal protein</keyword>
<evidence type="ECO:0000256" key="12">
    <source>
        <dbReference type="ARBA" id="ARBA00023180"/>
    </source>
</evidence>
<keyword evidence="3" id="KW-0600">Photoreceptor protein</keyword>
<evidence type="ECO:0000256" key="8">
    <source>
        <dbReference type="ARBA" id="ARBA00022991"/>
    </source>
</evidence>
<dbReference type="GO" id="GO:0016020">
    <property type="term" value="C:membrane"/>
    <property type="evidence" value="ECO:0007669"/>
    <property type="project" value="UniProtKB-SubCell"/>
</dbReference>
<keyword evidence="10 16" id="KW-0472">Membrane</keyword>
<evidence type="ECO:0000256" key="1">
    <source>
        <dbReference type="ARBA" id="ARBA00004141"/>
    </source>
</evidence>
<feature type="transmembrane region" description="Helical" evidence="16">
    <location>
        <begin position="222"/>
        <end position="242"/>
    </location>
</feature>
<dbReference type="InterPro" id="IPR017452">
    <property type="entry name" value="GPCR_Rhodpsn_7TM"/>
</dbReference>
<keyword evidence="11 15" id="KW-0675">Receptor</keyword>
<comment type="caution">
    <text evidence="18">The sequence shown here is derived from an EMBL/GenBank/DDBJ whole genome shotgun (WGS) entry which is preliminary data.</text>
</comment>
<dbReference type="InterPro" id="IPR000276">
    <property type="entry name" value="GPCR_Rhodpsn"/>
</dbReference>
<evidence type="ECO:0000259" key="17">
    <source>
        <dbReference type="PROSITE" id="PS50262"/>
    </source>
</evidence>
<dbReference type="PANTHER" id="PTHR24240">
    <property type="entry name" value="OPSIN"/>
    <property type="match status" value="1"/>
</dbReference>
<evidence type="ECO:0000256" key="13">
    <source>
        <dbReference type="ARBA" id="ARBA00023224"/>
    </source>
</evidence>
<evidence type="ECO:0000256" key="6">
    <source>
        <dbReference type="ARBA" id="ARBA00022925"/>
    </source>
</evidence>
<comment type="subcellular location">
    <subcellularLocation>
        <location evidence="1">Membrane</location>
        <topology evidence="1">Multi-pass membrane protein</topology>
    </subcellularLocation>
</comment>
<name>A0ABD2NQ90_9CUCU</name>
<reference evidence="18 19" key="1">
    <citation type="journal article" date="2021" name="BMC Biol.">
        <title>Horizontally acquired antibacterial genes associated with adaptive radiation of ladybird beetles.</title>
        <authorList>
            <person name="Li H.S."/>
            <person name="Tang X.F."/>
            <person name="Huang Y.H."/>
            <person name="Xu Z.Y."/>
            <person name="Chen M.L."/>
            <person name="Du X.Y."/>
            <person name="Qiu B.Y."/>
            <person name="Chen P.T."/>
            <person name="Zhang W."/>
            <person name="Slipinski A."/>
            <person name="Escalona H.E."/>
            <person name="Waterhouse R.M."/>
            <person name="Zwick A."/>
            <person name="Pang H."/>
        </authorList>
    </citation>
    <scope>NUCLEOTIDE SEQUENCE [LARGE SCALE GENOMIC DNA]</scope>
    <source>
        <strain evidence="18">SYSU2018</strain>
    </source>
</reference>
<dbReference type="GO" id="GO:0009881">
    <property type="term" value="F:photoreceptor activity"/>
    <property type="evidence" value="ECO:0007669"/>
    <property type="project" value="UniProtKB-KW"/>
</dbReference>
<dbReference type="SUPFAM" id="SSF81321">
    <property type="entry name" value="Family A G protein-coupled receptor-like"/>
    <property type="match status" value="1"/>
</dbReference>
<feature type="transmembrane region" description="Helical" evidence="16">
    <location>
        <begin position="34"/>
        <end position="56"/>
    </location>
</feature>
<evidence type="ECO:0000256" key="10">
    <source>
        <dbReference type="ARBA" id="ARBA00023136"/>
    </source>
</evidence>
<dbReference type="Pfam" id="PF00001">
    <property type="entry name" value="7tm_1"/>
    <property type="match status" value="1"/>
</dbReference>
<feature type="transmembrane region" description="Helical" evidence="16">
    <location>
        <begin position="125"/>
        <end position="149"/>
    </location>
</feature>
<dbReference type="PROSITE" id="PS00237">
    <property type="entry name" value="G_PROTEIN_RECEP_F1_1"/>
    <property type="match status" value="1"/>
</dbReference>
<evidence type="ECO:0000256" key="9">
    <source>
        <dbReference type="ARBA" id="ARBA00023040"/>
    </source>
</evidence>
<keyword evidence="19" id="KW-1185">Reference proteome</keyword>
<evidence type="ECO:0000256" key="14">
    <source>
        <dbReference type="ARBA" id="ARBA00023305"/>
    </source>
</evidence>
<proteinExistence type="inferred from homology"/>